<evidence type="ECO:0000313" key="10">
    <source>
        <dbReference type="Proteomes" id="UP000281245"/>
    </source>
</evidence>
<evidence type="ECO:0000256" key="5">
    <source>
        <dbReference type="RuleBase" id="RU003719"/>
    </source>
</evidence>
<evidence type="ECO:0000256" key="1">
    <source>
        <dbReference type="ARBA" id="ARBA00005854"/>
    </source>
</evidence>
<evidence type="ECO:0000256" key="2">
    <source>
        <dbReference type="ARBA" id="ARBA00022605"/>
    </source>
</evidence>
<organism evidence="9 10">
    <name type="scientific">Hortaea werneckii</name>
    <name type="common">Black yeast</name>
    <name type="synonym">Cladosporium werneckii</name>
    <dbReference type="NCBI Taxonomy" id="91943"/>
    <lineage>
        <taxon>Eukaryota</taxon>
        <taxon>Fungi</taxon>
        <taxon>Dikarya</taxon>
        <taxon>Ascomycota</taxon>
        <taxon>Pezizomycotina</taxon>
        <taxon>Dothideomycetes</taxon>
        <taxon>Dothideomycetidae</taxon>
        <taxon>Mycosphaerellales</taxon>
        <taxon>Teratosphaeriaceae</taxon>
        <taxon>Hortaea</taxon>
    </lineage>
</organism>
<keyword evidence="4" id="KW-0520">NAD</keyword>
<dbReference type="Gene3D" id="3.40.50.720">
    <property type="entry name" value="NAD(P)-binding Rossmann-like Domain"/>
    <property type="match status" value="2"/>
</dbReference>
<dbReference type="GO" id="GO:0016616">
    <property type="term" value="F:oxidoreductase activity, acting on the CH-OH group of donors, NAD or NADP as acceptor"/>
    <property type="evidence" value="ECO:0007669"/>
    <property type="project" value="InterPro"/>
</dbReference>
<evidence type="ECO:0000256" key="6">
    <source>
        <dbReference type="SAM" id="MobiDB-lite"/>
    </source>
</evidence>
<dbReference type="PROSITE" id="PS00065">
    <property type="entry name" value="D_2_HYDROXYACID_DH_1"/>
    <property type="match status" value="1"/>
</dbReference>
<keyword evidence="2" id="KW-0028">Amino-acid biosynthesis</keyword>
<dbReference type="Proteomes" id="UP000281245">
    <property type="component" value="Unassembled WGS sequence"/>
</dbReference>
<reference evidence="9 10" key="1">
    <citation type="journal article" date="2018" name="BMC Genomics">
        <title>Genomic evidence for intraspecific hybridization in a clonal and extremely halotolerant yeast.</title>
        <authorList>
            <person name="Gostincar C."/>
            <person name="Stajich J.E."/>
            <person name="Zupancic J."/>
            <person name="Zalar P."/>
            <person name="Gunde-Cimerman N."/>
        </authorList>
    </citation>
    <scope>NUCLEOTIDE SEQUENCE [LARGE SCALE GENOMIC DNA]</scope>
    <source>
        <strain evidence="9 10">EXF-6656</strain>
    </source>
</reference>
<proteinExistence type="inferred from homology"/>
<dbReference type="InterPro" id="IPR006139">
    <property type="entry name" value="D-isomer_2_OHA_DH_cat_dom"/>
</dbReference>
<name>A0A3M6WKX4_HORWE</name>
<evidence type="ECO:0000313" key="9">
    <source>
        <dbReference type="EMBL" id="RMX79243.1"/>
    </source>
</evidence>
<dbReference type="SUPFAM" id="SSF51735">
    <property type="entry name" value="NAD(P)-binding Rossmann-fold domains"/>
    <property type="match status" value="1"/>
</dbReference>
<feature type="domain" description="D-isomer specific 2-hydroxyacid dehydrogenase catalytic" evidence="7">
    <location>
        <begin position="27"/>
        <end position="368"/>
    </location>
</feature>
<dbReference type="Pfam" id="PF00389">
    <property type="entry name" value="2-Hacid_dh"/>
    <property type="match status" value="1"/>
</dbReference>
<feature type="domain" description="D-isomer specific 2-hydroxyacid dehydrogenase NAD-binding" evidence="8">
    <location>
        <begin position="148"/>
        <end position="337"/>
    </location>
</feature>
<feature type="region of interest" description="Disordered" evidence="6">
    <location>
        <begin position="115"/>
        <end position="136"/>
    </location>
</feature>
<dbReference type="OrthoDB" id="298012at2759"/>
<evidence type="ECO:0000256" key="4">
    <source>
        <dbReference type="ARBA" id="ARBA00023027"/>
    </source>
</evidence>
<dbReference type="InterPro" id="IPR006140">
    <property type="entry name" value="D-isomer_DH_NAD-bd"/>
</dbReference>
<dbReference type="AlphaFoldDB" id="A0A3M6WKX4"/>
<evidence type="ECO:0000256" key="3">
    <source>
        <dbReference type="ARBA" id="ARBA00023002"/>
    </source>
</evidence>
<dbReference type="PANTHER" id="PTHR42789">
    <property type="entry name" value="D-ISOMER SPECIFIC 2-HYDROXYACID DEHYDROGENASE FAMILY PROTEIN (AFU_ORTHOLOGUE AFUA_6G10090)"/>
    <property type="match status" value="1"/>
</dbReference>
<dbReference type="InterPro" id="IPR050857">
    <property type="entry name" value="D-2-hydroxyacid_DH"/>
</dbReference>
<dbReference type="GO" id="GO:0051287">
    <property type="term" value="F:NAD binding"/>
    <property type="evidence" value="ECO:0007669"/>
    <property type="project" value="InterPro"/>
</dbReference>
<dbReference type="SUPFAM" id="SSF52283">
    <property type="entry name" value="Formate/glycerate dehydrogenase catalytic domain-like"/>
    <property type="match status" value="1"/>
</dbReference>
<evidence type="ECO:0000259" key="8">
    <source>
        <dbReference type="Pfam" id="PF02826"/>
    </source>
</evidence>
<comment type="caution">
    <text evidence="9">The sequence shown here is derived from an EMBL/GenBank/DDBJ whole genome shotgun (WGS) entry which is preliminary data.</text>
</comment>
<dbReference type="PANTHER" id="PTHR42789:SF1">
    <property type="entry name" value="D-ISOMER SPECIFIC 2-HYDROXYACID DEHYDROGENASE FAMILY PROTEIN (AFU_ORTHOLOGUE AFUA_6G10090)"/>
    <property type="match status" value="1"/>
</dbReference>
<dbReference type="InterPro" id="IPR029752">
    <property type="entry name" value="D-isomer_DH_CS1"/>
</dbReference>
<gene>
    <name evidence="9" type="ORF">D0869_08442</name>
</gene>
<evidence type="ECO:0008006" key="11">
    <source>
        <dbReference type="Google" id="ProtNLM"/>
    </source>
</evidence>
<protein>
    <recommendedName>
        <fullName evidence="11">D-isomer specific 2-hydroxyacid dehydrogenase NAD-binding domain-containing protein</fullName>
    </recommendedName>
</protein>
<keyword evidence="3 5" id="KW-0560">Oxidoreductase</keyword>
<dbReference type="InterPro" id="IPR029753">
    <property type="entry name" value="D-isomer_DH_CS"/>
</dbReference>
<dbReference type="Pfam" id="PF02826">
    <property type="entry name" value="2-Hacid_dh_C"/>
    <property type="match status" value="1"/>
</dbReference>
<sequence>MPTKPFSNMASSQGIRLAIIDDYSGVAPKFFTKIQGIEIDTYPETLDPTQPAELEKLTKRLEPYQIISSMRERTPFPAALLANLPNLKLLLNSSARNKSIDLAAASAHGIVVTGTQGELPTDPQARQELGPESPPPPGFSTVVQHAYAQLLSLYSRIPQDDYALKHDPAAWQGGFMTCIGGKTLGILGLGKLGVGMAKVGVLAFGMRVLAWSENLTQEKADAAAESHGLAKGCFKVVGKEELFREADVVSLHSVLSERSRGIVGRRELGWMKGSAVLVNTSRGGLIDEEALIAALEGGQIGGACLDVFWQEPLPKDSVWRSYESWAKSPAVLSPHMGYANAGTMNRWYQEQAENVQRWLRSEELLNRFN</sequence>
<dbReference type="GO" id="GO:0008652">
    <property type="term" value="P:amino acid biosynthetic process"/>
    <property type="evidence" value="ECO:0007669"/>
    <property type="project" value="UniProtKB-KW"/>
</dbReference>
<accession>A0A3M6WKX4</accession>
<evidence type="ECO:0000259" key="7">
    <source>
        <dbReference type="Pfam" id="PF00389"/>
    </source>
</evidence>
<dbReference type="PROSITE" id="PS00671">
    <property type="entry name" value="D_2_HYDROXYACID_DH_3"/>
    <property type="match status" value="1"/>
</dbReference>
<dbReference type="InterPro" id="IPR036291">
    <property type="entry name" value="NAD(P)-bd_dom_sf"/>
</dbReference>
<comment type="similarity">
    <text evidence="1 5">Belongs to the D-isomer specific 2-hydroxyacid dehydrogenase family.</text>
</comment>
<dbReference type="EMBL" id="QWIJ01000730">
    <property type="protein sequence ID" value="RMX79243.1"/>
    <property type="molecule type" value="Genomic_DNA"/>
</dbReference>